<dbReference type="EMBL" id="GIIL01005502">
    <property type="protein sequence ID" value="NOV49228.1"/>
    <property type="molecule type" value="Transcribed_RNA"/>
</dbReference>
<organism evidence="1">
    <name type="scientific">Xenopsylla cheopis</name>
    <name type="common">Oriental rat flea</name>
    <name type="synonym">Pulex cheopis</name>
    <dbReference type="NCBI Taxonomy" id="163159"/>
    <lineage>
        <taxon>Eukaryota</taxon>
        <taxon>Metazoa</taxon>
        <taxon>Ecdysozoa</taxon>
        <taxon>Arthropoda</taxon>
        <taxon>Hexapoda</taxon>
        <taxon>Insecta</taxon>
        <taxon>Pterygota</taxon>
        <taxon>Neoptera</taxon>
        <taxon>Endopterygota</taxon>
        <taxon>Siphonaptera</taxon>
        <taxon>Pulicidae</taxon>
        <taxon>Xenopsyllinae</taxon>
        <taxon>Xenopsylla</taxon>
    </lineage>
</organism>
<reference evidence="1" key="1">
    <citation type="submission" date="2020-03" db="EMBL/GenBank/DDBJ databases">
        <title>Transcriptomic Profiling of the Digestive Tract of the Rat Flea, Xenopsylla cheopis, Following Blood Feeding and Infection with Yersinia pestis.</title>
        <authorList>
            <person name="Bland D.M."/>
            <person name="Martens C.A."/>
            <person name="Virtaneva K."/>
            <person name="Kanakabandi K."/>
            <person name="Long D."/>
            <person name="Rosenke R."/>
            <person name="Saturday G.A."/>
            <person name="Hoyt F.H."/>
            <person name="Bruno D.P."/>
            <person name="Ribeiro J.M.C."/>
            <person name="Hinnebusch J."/>
        </authorList>
    </citation>
    <scope>NUCLEOTIDE SEQUENCE</scope>
</reference>
<name>A0A6M2DVS0_XENCH</name>
<evidence type="ECO:0000313" key="1">
    <source>
        <dbReference type="EMBL" id="NOV49228.1"/>
    </source>
</evidence>
<sequence>MIKIYKKTLLSSAKGWFITKNENWIVQEDNDPKHRSKLCTQWKTQSGIVTLDCLSQSPDANPIENVWAHIKQKLRGRCTYILKKLSYEIRRISRFLPLEYAIKLVESMPRRCQAIIAGGDKTYY</sequence>
<proteinExistence type="predicted"/>
<accession>A0A6M2DVS0</accession>
<dbReference type="GO" id="GO:0003676">
    <property type="term" value="F:nucleic acid binding"/>
    <property type="evidence" value="ECO:0007669"/>
    <property type="project" value="InterPro"/>
</dbReference>
<protein>
    <submittedName>
        <fullName evidence="1">Putative transposable element</fullName>
    </submittedName>
</protein>
<dbReference type="AlphaFoldDB" id="A0A6M2DVS0"/>
<dbReference type="InterPro" id="IPR036397">
    <property type="entry name" value="RNaseH_sf"/>
</dbReference>
<dbReference type="Gene3D" id="3.30.420.10">
    <property type="entry name" value="Ribonuclease H-like superfamily/Ribonuclease H"/>
    <property type="match status" value="1"/>
</dbReference>